<organism evidence="1 2">
    <name type="scientific">Chloroflexus aggregans</name>
    <dbReference type="NCBI Taxonomy" id="152260"/>
    <lineage>
        <taxon>Bacteria</taxon>
        <taxon>Bacillati</taxon>
        <taxon>Chloroflexota</taxon>
        <taxon>Chloroflexia</taxon>
        <taxon>Chloroflexales</taxon>
        <taxon>Chloroflexineae</taxon>
        <taxon>Chloroflexaceae</taxon>
        <taxon>Chloroflexus</taxon>
    </lineage>
</organism>
<gene>
    <name evidence="1" type="ORF">C0184_02155</name>
</gene>
<sequence>MRDLSLQAVQVAEGLQFVAGPDGKRSSTQSNRAIIRAALSGIDAQTVAALNQEPNWRRAYPRYFRALTAATITDPTQALTIATDGIAAAWQQVEWVRDGMAMPLIEAMRHPRPATLFTAMLRGRGPDTIAPFAIPYRGQWLHGAALHAQIAHWESTGIIEPGCARALIEVMEHPEWLDLSDRTLVLLGAGSEAGPLAALARWRANIIAVDVPDPPRWQRIIELVSAGNAKLFVPVSQPVSADAPPEQWLSIAGVDLLTHAPEVAAWLLSLMRPLDIATLAYLDGERHVRVVLAMDVIVATVSAAYPNTTLMTMATPTDVFAVPEATALAAMANAAAARPLGKLPATILRVLSAGQLLQPHIRELITSINGKRYGIVDCLFLEQGPNYALAKRIQQWRAIIARASGQRVSINVAPSTMTRSVIKNPALRAGYNGAHLFGVEIFAPETTGALMAALWVHDLRCRNCFADPGVAIDHPLELLCTQANHGGLWRNGFLPRTALPLAALAGFIRPAKP</sequence>
<dbReference type="Proteomes" id="UP000243376">
    <property type="component" value="Unassembled WGS sequence"/>
</dbReference>
<protein>
    <submittedName>
        <fullName evidence="1">Uncharacterized protein</fullName>
    </submittedName>
</protein>
<evidence type="ECO:0000313" key="2">
    <source>
        <dbReference type="Proteomes" id="UP000243376"/>
    </source>
</evidence>
<dbReference type="AlphaFoldDB" id="A0A2J6XD10"/>
<accession>A0A2J6XD10</accession>
<name>A0A2J6XD10_9CHLR</name>
<dbReference type="EMBL" id="PNIQ01000148">
    <property type="protein sequence ID" value="PMP85699.1"/>
    <property type="molecule type" value="Genomic_DNA"/>
</dbReference>
<proteinExistence type="predicted"/>
<evidence type="ECO:0000313" key="1">
    <source>
        <dbReference type="EMBL" id="PMP85699.1"/>
    </source>
</evidence>
<reference evidence="1 2" key="1">
    <citation type="submission" date="2018-01" db="EMBL/GenBank/DDBJ databases">
        <title>Metagenomic assembled genomes from two thermal pools in the Uzon Caldera, Kamchatka, Russia.</title>
        <authorList>
            <person name="Wilkins L."/>
            <person name="Ettinger C."/>
        </authorList>
    </citation>
    <scope>NUCLEOTIDE SEQUENCE [LARGE SCALE GENOMIC DNA]</scope>
    <source>
        <strain evidence="1">ZAV-02</strain>
    </source>
</reference>
<comment type="caution">
    <text evidence="1">The sequence shown here is derived from an EMBL/GenBank/DDBJ whole genome shotgun (WGS) entry which is preliminary data.</text>
</comment>